<evidence type="ECO:0000256" key="5">
    <source>
        <dbReference type="ARBA" id="ARBA00022989"/>
    </source>
</evidence>
<dbReference type="EMBL" id="DF820460">
    <property type="protein sequence ID" value="GAK53704.1"/>
    <property type="molecule type" value="Genomic_DNA"/>
</dbReference>
<feature type="transmembrane region" description="Helical" evidence="7">
    <location>
        <begin position="7"/>
        <end position="28"/>
    </location>
</feature>
<feature type="transmembrane region" description="Helical" evidence="7">
    <location>
        <begin position="151"/>
        <end position="176"/>
    </location>
</feature>
<dbReference type="PROSITE" id="PS50928">
    <property type="entry name" value="ABC_TM1"/>
    <property type="match status" value="1"/>
</dbReference>
<evidence type="ECO:0000256" key="2">
    <source>
        <dbReference type="ARBA" id="ARBA00022448"/>
    </source>
</evidence>
<reference evidence="9" key="1">
    <citation type="journal article" date="2015" name="PeerJ">
        <title>First genomic representation of candidate bacterial phylum KSB3 points to enhanced environmental sensing as a trigger of wastewater bulking.</title>
        <authorList>
            <person name="Sekiguchi Y."/>
            <person name="Ohashi A."/>
            <person name="Parks D.H."/>
            <person name="Yamauchi T."/>
            <person name="Tyson G.W."/>
            <person name="Hugenholtz P."/>
        </authorList>
    </citation>
    <scope>NUCLEOTIDE SEQUENCE [LARGE SCALE GENOMIC DNA]</scope>
</reference>
<evidence type="ECO:0000256" key="1">
    <source>
        <dbReference type="ARBA" id="ARBA00004651"/>
    </source>
</evidence>
<dbReference type="PANTHER" id="PTHR30193:SF37">
    <property type="entry name" value="INNER MEMBRANE ABC TRANSPORTER PERMEASE PROTEIN YCJO"/>
    <property type="match status" value="1"/>
</dbReference>
<dbReference type="InterPro" id="IPR035906">
    <property type="entry name" value="MetI-like_sf"/>
</dbReference>
<feature type="transmembrane region" description="Helical" evidence="7">
    <location>
        <begin position="197"/>
        <end position="219"/>
    </location>
</feature>
<evidence type="ECO:0000313" key="10">
    <source>
        <dbReference type="Proteomes" id="UP000030700"/>
    </source>
</evidence>
<dbReference type="HOGENOM" id="CLU_016047_0_0_0"/>
<evidence type="ECO:0000259" key="8">
    <source>
        <dbReference type="PROSITE" id="PS50928"/>
    </source>
</evidence>
<dbReference type="InterPro" id="IPR051393">
    <property type="entry name" value="ABC_transporter_permease"/>
</dbReference>
<dbReference type="STRING" id="1499966.U14_04975"/>
<dbReference type="CDD" id="cd06261">
    <property type="entry name" value="TM_PBP2"/>
    <property type="match status" value="1"/>
</dbReference>
<keyword evidence="5 7" id="KW-1133">Transmembrane helix</keyword>
<feature type="transmembrane region" description="Helical" evidence="7">
    <location>
        <begin position="101"/>
        <end position="121"/>
    </location>
</feature>
<comment type="similarity">
    <text evidence="7">Belongs to the binding-protein-dependent transport system permease family.</text>
</comment>
<dbReference type="Pfam" id="PF00528">
    <property type="entry name" value="BPD_transp_1"/>
    <property type="match status" value="1"/>
</dbReference>
<proteinExistence type="inferred from homology"/>
<accession>A0A081BQM3</accession>
<evidence type="ECO:0000256" key="6">
    <source>
        <dbReference type="ARBA" id="ARBA00023136"/>
    </source>
</evidence>
<dbReference type="GO" id="GO:0055085">
    <property type="term" value="P:transmembrane transport"/>
    <property type="evidence" value="ECO:0007669"/>
    <property type="project" value="InterPro"/>
</dbReference>
<organism evidence="9">
    <name type="scientific">Candidatus Moduliflexus flocculans</name>
    <dbReference type="NCBI Taxonomy" id="1499966"/>
    <lineage>
        <taxon>Bacteria</taxon>
        <taxon>Candidatus Moduliflexota</taxon>
        <taxon>Candidatus Moduliflexia</taxon>
        <taxon>Candidatus Moduliflexales</taxon>
        <taxon>Candidatus Moduliflexaceae</taxon>
    </lineage>
</organism>
<keyword evidence="2 7" id="KW-0813">Transport</keyword>
<name>A0A081BQM3_9BACT</name>
<dbReference type="SUPFAM" id="SSF161098">
    <property type="entry name" value="MetI-like"/>
    <property type="match status" value="1"/>
</dbReference>
<evidence type="ECO:0000256" key="7">
    <source>
        <dbReference type="RuleBase" id="RU363032"/>
    </source>
</evidence>
<feature type="transmembrane region" description="Helical" evidence="7">
    <location>
        <begin position="257"/>
        <end position="279"/>
    </location>
</feature>
<dbReference type="GO" id="GO:0005886">
    <property type="term" value="C:plasma membrane"/>
    <property type="evidence" value="ECO:0007669"/>
    <property type="project" value="UniProtKB-SubCell"/>
</dbReference>
<feature type="transmembrane region" description="Helical" evidence="7">
    <location>
        <begin position="70"/>
        <end position="89"/>
    </location>
</feature>
<keyword evidence="4 7" id="KW-0812">Transmembrane</keyword>
<dbReference type="Gene3D" id="1.10.3720.10">
    <property type="entry name" value="MetI-like"/>
    <property type="match status" value="1"/>
</dbReference>
<sequence length="291" mass="32837">MQKKLTPWLFLAFPLALYILWVIGPAFYTMYLSLTDWDGLSKPNFIGLENYRVLFDDPVFTKSLINNVKWLVIFIFLPVCLGLALAMILNKNIRGEKFFKAAIYSPMILSPAVIGLIWGWMYDPSGGLINTTLTAVGLKFLTRGWLSDPKLVLYCIIAAAAWRHTGYVMVLYLTGLKGIPISVLEAARVDGANGWKLFLHILFPLLKPSTIIVVVVTVIESLRAFDMVNIMTQGGPFNSSNVLANFMYIEAFHNYRMGFGAGIAVILFFIMFIFIVMYLREVIKSENETFA</sequence>
<evidence type="ECO:0000256" key="3">
    <source>
        <dbReference type="ARBA" id="ARBA00022475"/>
    </source>
</evidence>
<evidence type="ECO:0000256" key="4">
    <source>
        <dbReference type="ARBA" id="ARBA00022692"/>
    </source>
</evidence>
<dbReference type="AlphaFoldDB" id="A0A081BQM3"/>
<evidence type="ECO:0000313" key="9">
    <source>
        <dbReference type="EMBL" id="GAK53704.1"/>
    </source>
</evidence>
<comment type="subcellular location">
    <subcellularLocation>
        <location evidence="1 7">Cell membrane</location>
        <topology evidence="1 7">Multi-pass membrane protein</topology>
    </subcellularLocation>
</comment>
<dbReference type="Proteomes" id="UP000030700">
    <property type="component" value="Unassembled WGS sequence"/>
</dbReference>
<feature type="domain" description="ABC transmembrane type-1" evidence="8">
    <location>
        <begin position="64"/>
        <end position="280"/>
    </location>
</feature>
<gene>
    <name evidence="9" type="ORF">U14_04975</name>
</gene>
<dbReference type="InterPro" id="IPR000515">
    <property type="entry name" value="MetI-like"/>
</dbReference>
<keyword evidence="10" id="KW-1185">Reference proteome</keyword>
<keyword evidence="6 7" id="KW-0472">Membrane</keyword>
<protein>
    <submittedName>
        <fullName evidence="9">Binding-protein-dependent transport systems inner membrane component</fullName>
    </submittedName>
</protein>
<dbReference type="PANTHER" id="PTHR30193">
    <property type="entry name" value="ABC TRANSPORTER PERMEASE PROTEIN"/>
    <property type="match status" value="1"/>
</dbReference>
<keyword evidence="3" id="KW-1003">Cell membrane</keyword>